<dbReference type="EMBL" id="AEWV01000023">
    <property type="protein sequence ID" value="EGC17108.1"/>
    <property type="molecule type" value="Genomic_DNA"/>
</dbReference>
<name>F0F074_9NEIS</name>
<dbReference type="InterPro" id="IPR038765">
    <property type="entry name" value="Papain-like_cys_pep_sf"/>
</dbReference>
<dbReference type="PROSITE" id="PS51935">
    <property type="entry name" value="NLPC_P60"/>
    <property type="match status" value="1"/>
</dbReference>
<evidence type="ECO:0000256" key="3">
    <source>
        <dbReference type="ARBA" id="ARBA00022801"/>
    </source>
</evidence>
<comment type="caution">
    <text evidence="7">The sequence shown here is derived from an EMBL/GenBank/DDBJ whole genome shotgun (WGS) entry which is preliminary data.</text>
</comment>
<dbReference type="PANTHER" id="PTHR47053">
    <property type="entry name" value="MUREIN DD-ENDOPEPTIDASE MEPH-RELATED"/>
    <property type="match status" value="1"/>
</dbReference>
<evidence type="ECO:0000313" key="7">
    <source>
        <dbReference type="EMBL" id="EGC17108.1"/>
    </source>
</evidence>
<dbReference type="STRING" id="888741.HMPREF9098_1508"/>
<evidence type="ECO:0000259" key="6">
    <source>
        <dbReference type="PROSITE" id="PS51935"/>
    </source>
</evidence>
<keyword evidence="3" id="KW-0378">Hydrolase</keyword>
<dbReference type="HOGENOM" id="CLU_717240_0_0_4"/>
<feature type="compositionally biased region" description="Low complexity" evidence="5">
    <location>
        <begin position="127"/>
        <end position="142"/>
    </location>
</feature>
<feature type="domain" description="NlpC/P60" evidence="6">
    <location>
        <begin position="252"/>
        <end position="375"/>
    </location>
</feature>
<keyword evidence="4" id="KW-0788">Thiol protease</keyword>
<evidence type="ECO:0000313" key="8">
    <source>
        <dbReference type="Proteomes" id="UP000004088"/>
    </source>
</evidence>
<feature type="compositionally biased region" description="Polar residues" evidence="5">
    <location>
        <begin position="234"/>
        <end position="250"/>
    </location>
</feature>
<dbReference type="Pfam" id="PF00877">
    <property type="entry name" value="NLPC_P60"/>
    <property type="match status" value="1"/>
</dbReference>
<proteinExistence type="inferred from homology"/>
<feature type="compositionally biased region" description="Low complexity" evidence="5">
    <location>
        <begin position="167"/>
        <end position="190"/>
    </location>
</feature>
<dbReference type="Gene3D" id="3.90.1720.10">
    <property type="entry name" value="endopeptidase domain like (from Nostoc punctiforme)"/>
    <property type="match status" value="1"/>
</dbReference>
<keyword evidence="2" id="KW-0645">Protease</keyword>
<dbReference type="GO" id="GO:0006508">
    <property type="term" value="P:proteolysis"/>
    <property type="evidence" value="ECO:0007669"/>
    <property type="project" value="UniProtKB-KW"/>
</dbReference>
<dbReference type="GO" id="GO:0008234">
    <property type="term" value="F:cysteine-type peptidase activity"/>
    <property type="evidence" value="ECO:0007669"/>
    <property type="project" value="UniProtKB-KW"/>
</dbReference>
<evidence type="ECO:0000256" key="2">
    <source>
        <dbReference type="ARBA" id="ARBA00022670"/>
    </source>
</evidence>
<accession>F0F074</accession>
<feature type="region of interest" description="Disordered" evidence="5">
    <location>
        <begin position="49"/>
        <end position="253"/>
    </location>
</feature>
<reference evidence="7 8" key="1">
    <citation type="submission" date="2011-01" db="EMBL/GenBank/DDBJ databases">
        <authorList>
            <person name="Muzny D."/>
            <person name="Qin X."/>
            <person name="Deng J."/>
            <person name="Jiang H."/>
            <person name="Liu Y."/>
            <person name="Qu J."/>
            <person name="Song X.-Z."/>
            <person name="Zhang L."/>
            <person name="Thornton R."/>
            <person name="Coyle M."/>
            <person name="Francisco L."/>
            <person name="Jackson L."/>
            <person name="Javaid M."/>
            <person name="Korchina V."/>
            <person name="Kovar C."/>
            <person name="Mata R."/>
            <person name="Mathew T."/>
            <person name="Ngo R."/>
            <person name="Nguyen L."/>
            <person name="Nguyen N."/>
            <person name="Okwuonu G."/>
            <person name="Ongeri F."/>
            <person name="Pham C."/>
            <person name="Simmons D."/>
            <person name="Wilczek-Boney K."/>
            <person name="Hale W."/>
            <person name="Jakkamsetti A."/>
            <person name="Pham P."/>
            <person name="Ruth R."/>
            <person name="San Lucas F."/>
            <person name="Warren J."/>
            <person name="Zhang J."/>
            <person name="Zhao Z."/>
            <person name="Zhou C."/>
            <person name="Zhu D."/>
            <person name="Lee S."/>
            <person name="Bess C."/>
            <person name="Blankenburg K."/>
            <person name="Forbes L."/>
            <person name="Fu Q."/>
            <person name="Gubbala S."/>
            <person name="Hirani K."/>
            <person name="Jayaseelan J.C."/>
            <person name="Lara F."/>
            <person name="Munidasa M."/>
            <person name="Palculict T."/>
            <person name="Patil S."/>
            <person name="Pu L.-L."/>
            <person name="Saada N."/>
            <person name="Tang L."/>
            <person name="Weissenberger G."/>
            <person name="Zhu Y."/>
            <person name="Hemphill L."/>
            <person name="Shang Y."/>
            <person name="Youmans B."/>
            <person name="Ayvaz T."/>
            <person name="Ross M."/>
            <person name="Santibanez J."/>
            <person name="Aqrawi P."/>
            <person name="Gross S."/>
            <person name="Joshi V."/>
            <person name="Fowler G."/>
            <person name="Nazareth L."/>
            <person name="Reid J."/>
            <person name="Worley K."/>
            <person name="Petrosino J."/>
            <person name="Highlander S."/>
            <person name="Gibbs R."/>
        </authorList>
    </citation>
    <scope>NUCLEOTIDE SEQUENCE [LARGE SCALE GENOMIC DNA]</scope>
    <source>
        <strain evidence="7 8">ATCC 33394</strain>
    </source>
</reference>
<evidence type="ECO:0000256" key="5">
    <source>
        <dbReference type="SAM" id="MobiDB-lite"/>
    </source>
</evidence>
<gene>
    <name evidence="7" type="ORF">HMPREF9098_1508</name>
</gene>
<dbReference type="Proteomes" id="UP000004088">
    <property type="component" value="Unassembled WGS sequence"/>
</dbReference>
<comment type="similarity">
    <text evidence="1">Belongs to the peptidase C40 family.</text>
</comment>
<dbReference type="AlphaFoldDB" id="F0F074"/>
<dbReference type="PANTHER" id="PTHR47053:SF1">
    <property type="entry name" value="MUREIN DD-ENDOPEPTIDASE MEPH-RELATED"/>
    <property type="match status" value="1"/>
</dbReference>
<dbReference type="InterPro" id="IPR051202">
    <property type="entry name" value="Peptidase_C40"/>
</dbReference>
<evidence type="ECO:0000256" key="4">
    <source>
        <dbReference type="ARBA" id="ARBA00022807"/>
    </source>
</evidence>
<protein>
    <submittedName>
        <fullName evidence="7">NlpC/P60 family protein</fullName>
    </submittedName>
</protein>
<organism evidence="7 8">
    <name type="scientific">Kingella denitrificans ATCC 33394</name>
    <dbReference type="NCBI Taxonomy" id="888741"/>
    <lineage>
        <taxon>Bacteria</taxon>
        <taxon>Pseudomonadati</taxon>
        <taxon>Pseudomonadota</taxon>
        <taxon>Betaproteobacteria</taxon>
        <taxon>Neisseriales</taxon>
        <taxon>Neisseriaceae</taxon>
        <taxon>Kingella</taxon>
    </lineage>
</organism>
<dbReference type="InterPro" id="IPR000064">
    <property type="entry name" value="NLP_P60_dom"/>
</dbReference>
<feature type="compositionally biased region" description="Low complexity" evidence="5">
    <location>
        <begin position="49"/>
        <end position="63"/>
    </location>
</feature>
<feature type="compositionally biased region" description="Low complexity" evidence="5">
    <location>
        <begin position="149"/>
        <end position="158"/>
    </location>
</feature>
<keyword evidence="8" id="KW-1185">Reference proteome</keyword>
<evidence type="ECO:0000256" key="1">
    <source>
        <dbReference type="ARBA" id="ARBA00007074"/>
    </source>
</evidence>
<sequence length="385" mass="41670">MQHHAQTGNTFHAIQEHPNMKFLPYFYHFAGSLALSLALTNIAEAAPKAKPAQQAARPKAGAQNAKPPQNAKPAQNAKTGRDAKPAPNAKPAQSSKTPANSRSNNDKSRSSTSSRNQRNNDDEIGRAARQAANANNRANSRSNNDKSRNNTSSRTQRNNNDDEIGRAARQAANANNRANSRGSNANSRSSTPPRARRNDDEIGQIARQAGSGSTTSRTENTARSNDDEIGRIARQSSVTESPPPAVSSSAGRGDVDDLIGSAMGFLGVAYRFGGASPSGFDCSGFMQYIFRKAFAVNLPRTSAEQANVGVAVNRSQLQPGDMVFFRTAGSRISHVGMYIGNDRFIHAPRTGKRIEITSLSNRYWSARYATARRVKRQNAQNFIRN</sequence>
<feature type="compositionally biased region" description="Polar residues" evidence="5">
    <location>
        <begin position="210"/>
        <end position="223"/>
    </location>
</feature>
<dbReference type="SUPFAM" id="SSF54001">
    <property type="entry name" value="Cysteine proteinases"/>
    <property type="match status" value="1"/>
</dbReference>